<feature type="region of interest" description="Disordered" evidence="1">
    <location>
        <begin position="109"/>
        <end position="232"/>
    </location>
</feature>
<keyword evidence="3" id="KW-0732">Signal</keyword>
<feature type="compositionally biased region" description="Low complexity" evidence="1">
    <location>
        <begin position="110"/>
        <end position="123"/>
    </location>
</feature>
<dbReference type="AlphaFoldDB" id="A0AA35SWC5"/>
<feature type="compositionally biased region" description="Polar residues" evidence="1">
    <location>
        <begin position="179"/>
        <end position="200"/>
    </location>
</feature>
<keyword evidence="2" id="KW-0812">Transmembrane</keyword>
<evidence type="ECO:0000313" key="4">
    <source>
        <dbReference type="EMBL" id="CAI8036884.1"/>
    </source>
</evidence>
<proteinExistence type="predicted"/>
<evidence type="ECO:0000256" key="2">
    <source>
        <dbReference type="SAM" id="Phobius"/>
    </source>
</evidence>
<feature type="compositionally biased region" description="Low complexity" evidence="1">
    <location>
        <begin position="134"/>
        <end position="144"/>
    </location>
</feature>
<organism evidence="4 5">
    <name type="scientific">Geodia barretti</name>
    <name type="common">Barrett's horny sponge</name>
    <dbReference type="NCBI Taxonomy" id="519541"/>
    <lineage>
        <taxon>Eukaryota</taxon>
        <taxon>Metazoa</taxon>
        <taxon>Porifera</taxon>
        <taxon>Demospongiae</taxon>
        <taxon>Heteroscleromorpha</taxon>
        <taxon>Tetractinellida</taxon>
        <taxon>Astrophorina</taxon>
        <taxon>Geodiidae</taxon>
        <taxon>Geodia</taxon>
    </lineage>
</organism>
<feature type="compositionally biased region" description="Low complexity" evidence="1">
    <location>
        <begin position="208"/>
        <end position="218"/>
    </location>
</feature>
<evidence type="ECO:0000313" key="5">
    <source>
        <dbReference type="Proteomes" id="UP001174909"/>
    </source>
</evidence>
<feature type="chain" id="PRO_5041403017" evidence="3">
    <location>
        <begin position="22"/>
        <end position="364"/>
    </location>
</feature>
<evidence type="ECO:0000256" key="3">
    <source>
        <dbReference type="SAM" id="SignalP"/>
    </source>
</evidence>
<keyword evidence="2" id="KW-1133">Transmembrane helix</keyword>
<feature type="transmembrane region" description="Helical" evidence="2">
    <location>
        <begin position="236"/>
        <end position="265"/>
    </location>
</feature>
<evidence type="ECO:0000256" key="1">
    <source>
        <dbReference type="SAM" id="MobiDB-lite"/>
    </source>
</evidence>
<feature type="compositionally biased region" description="Low complexity" evidence="1">
    <location>
        <begin position="160"/>
        <end position="175"/>
    </location>
</feature>
<name>A0AA35SWC5_GEOBA</name>
<dbReference type="EMBL" id="CASHTH010002907">
    <property type="protein sequence ID" value="CAI8036884.1"/>
    <property type="molecule type" value="Genomic_DNA"/>
</dbReference>
<comment type="caution">
    <text evidence="4">The sequence shown here is derived from an EMBL/GenBank/DDBJ whole genome shotgun (WGS) entry which is preliminary data.</text>
</comment>
<gene>
    <name evidence="4" type="ORF">GBAR_LOCUS20669</name>
</gene>
<keyword evidence="5" id="KW-1185">Reference proteome</keyword>
<accession>A0AA35SWC5</accession>
<feature type="signal peptide" evidence="3">
    <location>
        <begin position="1"/>
        <end position="21"/>
    </location>
</feature>
<feature type="region of interest" description="Disordered" evidence="1">
    <location>
        <begin position="344"/>
        <end position="364"/>
    </location>
</feature>
<protein>
    <submittedName>
        <fullName evidence="4">Uncharacterized protein</fullName>
    </submittedName>
</protein>
<dbReference type="Proteomes" id="UP001174909">
    <property type="component" value="Unassembled WGS sequence"/>
</dbReference>
<keyword evidence="2" id="KW-0472">Membrane</keyword>
<reference evidence="4" key="1">
    <citation type="submission" date="2023-03" db="EMBL/GenBank/DDBJ databases">
        <authorList>
            <person name="Steffen K."/>
            <person name="Cardenas P."/>
        </authorList>
    </citation>
    <scope>NUCLEOTIDE SEQUENCE</scope>
</reference>
<sequence length="364" mass="38086">MDLSILCLTAVLYVTSQQCRAESGSGMSPVDVGPLMPESSLDTTEVIFRTGDITSSLVVMSSTPIMMSSVVQLPTTSPPLVGVVTSVAPPETIPVATKTRVVSTATIQQSVSLPSSPVVETPSQSSTRDDVAETETTAVAVPTTLITTTSVLAPPPSSAPRPSSSSTEQTSSEPPGGVFTSSPVATTSPSHIPATISSPLATEPHPPLSLSLSSSPSLTPSPPDTPNSDDSSDDGVITAISIVVFLLLLIVAIAIVAVVIALLIARKKRRTHTYYTAGVSGNKFHHYIDVQVRTDEEMREKTPDSKDLPIFETSFVGNDSTTVFNEPLGTTLTFKGELTAALKARTKKGDPSVANGDHLHPREE</sequence>